<keyword evidence="7" id="KW-1185">Reference proteome</keyword>
<evidence type="ECO:0000313" key="7">
    <source>
        <dbReference type="Proteomes" id="UP001500466"/>
    </source>
</evidence>
<comment type="similarity">
    <text evidence="1">Belongs to the metallo-beta-lactamase superfamily.</text>
</comment>
<dbReference type="EMBL" id="BAABHS010000018">
    <property type="protein sequence ID" value="GAA4976625.1"/>
    <property type="molecule type" value="Genomic_DNA"/>
</dbReference>
<dbReference type="RefSeq" id="WP_345677879.1">
    <property type="nucleotide sequence ID" value="NZ_BAABHS010000018.1"/>
</dbReference>
<evidence type="ECO:0000256" key="2">
    <source>
        <dbReference type="ARBA" id="ARBA00022723"/>
    </source>
</evidence>
<dbReference type="InterPro" id="IPR036866">
    <property type="entry name" value="RibonucZ/Hydroxyglut_hydro"/>
</dbReference>
<dbReference type="CDD" id="cd16277">
    <property type="entry name" value="metallo-hydrolase-like_MBL-fold"/>
    <property type="match status" value="1"/>
</dbReference>
<dbReference type="PANTHER" id="PTHR42978:SF6">
    <property type="entry name" value="QUORUM-QUENCHING LACTONASE YTNP-RELATED"/>
    <property type="match status" value="1"/>
</dbReference>
<name>A0ABP9HS10_9ACTN</name>
<evidence type="ECO:0000256" key="3">
    <source>
        <dbReference type="ARBA" id="ARBA00022801"/>
    </source>
</evidence>
<keyword evidence="3" id="KW-0378">Hydrolase</keyword>
<evidence type="ECO:0000256" key="4">
    <source>
        <dbReference type="ARBA" id="ARBA00022833"/>
    </source>
</evidence>
<evidence type="ECO:0000259" key="5">
    <source>
        <dbReference type="SMART" id="SM00849"/>
    </source>
</evidence>
<dbReference type="PANTHER" id="PTHR42978">
    <property type="entry name" value="QUORUM-QUENCHING LACTONASE YTNP-RELATED-RELATED"/>
    <property type="match status" value="1"/>
</dbReference>
<dbReference type="InterPro" id="IPR001279">
    <property type="entry name" value="Metallo-B-lactamas"/>
</dbReference>
<dbReference type="Gene3D" id="3.60.15.10">
    <property type="entry name" value="Ribonuclease Z/Hydroxyacylglutathione hydrolase-like"/>
    <property type="match status" value="1"/>
</dbReference>
<dbReference type="InterPro" id="IPR051013">
    <property type="entry name" value="MBL_superfamily_lactonases"/>
</dbReference>
<organism evidence="6 7">
    <name type="scientific">Yinghuangia aomiensis</name>
    <dbReference type="NCBI Taxonomy" id="676205"/>
    <lineage>
        <taxon>Bacteria</taxon>
        <taxon>Bacillati</taxon>
        <taxon>Actinomycetota</taxon>
        <taxon>Actinomycetes</taxon>
        <taxon>Kitasatosporales</taxon>
        <taxon>Streptomycetaceae</taxon>
        <taxon>Yinghuangia</taxon>
    </lineage>
</organism>
<protein>
    <submittedName>
        <fullName evidence="6">MBL fold metallo-hydrolase</fullName>
    </submittedName>
</protein>
<dbReference type="SUPFAM" id="SSF56281">
    <property type="entry name" value="Metallo-hydrolase/oxidoreductase"/>
    <property type="match status" value="1"/>
</dbReference>
<keyword evidence="4" id="KW-0862">Zinc</keyword>
<evidence type="ECO:0000256" key="1">
    <source>
        <dbReference type="ARBA" id="ARBA00007749"/>
    </source>
</evidence>
<comment type="caution">
    <text evidence="6">The sequence shown here is derived from an EMBL/GenBank/DDBJ whole genome shotgun (WGS) entry which is preliminary data.</text>
</comment>
<reference evidence="7" key="1">
    <citation type="journal article" date="2019" name="Int. J. Syst. Evol. Microbiol.">
        <title>The Global Catalogue of Microorganisms (GCM) 10K type strain sequencing project: providing services to taxonomists for standard genome sequencing and annotation.</title>
        <authorList>
            <consortium name="The Broad Institute Genomics Platform"/>
            <consortium name="The Broad Institute Genome Sequencing Center for Infectious Disease"/>
            <person name="Wu L."/>
            <person name="Ma J."/>
        </authorList>
    </citation>
    <scope>NUCLEOTIDE SEQUENCE [LARGE SCALE GENOMIC DNA]</scope>
    <source>
        <strain evidence="7">JCM 17986</strain>
    </source>
</reference>
<keyword evidence="2" id="KW-0479">Metal-binding</keyword>
<feature type="domain" description="Metallo-beta-lactamase" evidence="5">
    <location>
        <begin position="55"/>
        <end position="261"/>
    </location>
</feature>
<gene>
    <name evidence="6" type="ORF">GCM10023205_49790</name>
</gene>
<dbReference type="Pfam" id="PF00753">
    <property type="entry name" value="Lactamase_B"/>
    <property type="match status" value="1"/>
</dbReference>
<evidence type="ECO:0000313" key="6">
    <source>
        <dbReference type="EMBL" id="GAA4976625.1"/>
    </source>
</evidence>
<dbReference type="Proteomes" id="UP001500466">
    <property type="component" value="Unassembled WGS sequence"/>
</dbReference>
<dbReference type="SMART" id="SM00849">
    <property type="entry name" value="Lactamase_B"/>
    <property type="match status" value="1"/>
</dbReference>
<accession>A0ABP9HS10</accession>
<proteinExistence type="inferred from homology"/>
<sequence>MATWRIGSTVLRKVVEAEFPLPVTGALRTADSGLLDAYPWLAPHFAGPDGVFTMSFHSVLVDTGTRRILVDTCIGNDRTTIPQLLPLHTGWLDTLRELGYPPESVDTVVCTHLHFDHVGWNTRLVDGAWVPTFPNARYLVPRAEWEFWRTAPASAGSTELSDTLVPLIDADLVDFVEPGHEVAFGVRLEGAPGHTPGQVAVVVESEGERAVVTGDLVHHPVQFAAPEIASAADEDPALATETRKAFVERYADTGTLVIGTHFPAPTAGWLTRKSEDGPETGALRFVVDRG</sequence>